<feature type="region of interest" description="Disordered" evidence="7">
    <location>
        <begin position="352"/>
        <end position="372"/>
    </location>
</feature>
<keyword evidence="10" id="KW-1185">Reference proteome</keyword>
<comment type="subcellular location">
    <subcellularLocation>
        <location evidence="1">Endomembrane system</location>
        <topology evidence="1">Multi-pass membrane protein</topology>
    </subcellularLocation>
    <subcellularLocation>
        <location evidence="2">Golgi apparatus membrane</location>
    </subcellularLocation>
</comment>
<dbReference type="AlphaFoldDB" id="A0AAV5UWX7"/>
<dbReference type="Pfam" id="PF02535">
    <property type="entry name" value="Zip"/>
    <property type="match status" value="1"/>
</dbReference>
<accession>A0AAV5UWX7</accession>
<evidence type="ECO:0000256" key="1">
    <source>
        <dbReference type="ARBA" id="ARBA00004127"/>
    </source>
</evidence>
<dbReference type="Proteomes" id="UP001432322">
    <property type="component" value="Unassembled WGS sequence"/>
</dbReference>
<evidence type="ECO:0000256" key="8">
    <source>
        <dbReference type="SAM" id="Phobius"/>
    </source>
</evidence>
<dbReference type="EMBL" id="BTSY01000001">
    <property type="protein sequence ID" value="GMT11761.1"/>
    <property type="molecule type" value="Genomic_DNA"/>
</dbReference>
<feature type="region of interest" description="Disordered" evidence="7">
    <location>
        <begin position="140"/>
        <end position="179"/>
    </location>
</feature>
<feature type="transmembrane region" description="Helical" evidence="8">
    <location>
        <begin position="287"/>
        <end position="308"/>
    </location>
</feature>
<dbReference type="GO" id="GO:0000139">
    <property type="term" value="C:Golgi membrane"/>
    <property type="evidence" value="ECO:0007669"/>
    <property type="project" value="UniProtKB-SubCell"/>
</dbReference>
<dbReference type="InterPro" id="IPR045891">
    <property type="entry name" value="ZIP9"/>
</dbReference>
<feature type="transmembrane region" description="Helical" evidence="8">
    <location>
        <begin position="222"/>
        <end position="245"/>
    </location>
</feature>
<feature type="compositionally biased region" description="Basic and acidic residues" evidence="7">
    <location>
        <begin position="151"/>
        <end position="169"/>
    </location>
</feature>
<comment type="caution">
    <text evidence="9">The sequence shown here is derived from an EMBL/GenBank/DDBJ whole genome shotgun (WGS) entry which is preliminary data.</text>
</comment>
<feature type="transmembrane region" description="Helical" evidence="8">
    <location>
        <begin position="251"/>
        <end position="275"/>
    </location>
</feature>
<proteinExistence type="predicted"/>
<evidence type="ECO:0000256" key="4">
    <source>
        <dbReference type="ARBA" id="ARBA00022989"/>
    </source>
</evidence>
<dbReference type="PANTHER" id="PTHR16133:SF0">
    <property type="entry name" value="ZINC_IRON REGULATED TRANSPORTER-RELATED PROTEIN 102B, ISOFORM E"/>
    <property type="match status" value="1"/>
</dbReference>
<name>A0AAV5UWX7_9BILA</name>
<sequence length="399" mass="42030">QAMADVETVGGVTFLLVLCAAMFIGSYFAGQIPLVMNLSESRLRIITIFGAGLLVGTALSVIVPEGVEAVYSAQREMYLPPRDSHVSHEAKSLLESEHKGPPDAVRLIPKDANLNEGLAPPNSVEANKIAKRDVASIRSKRGVNRVAAEGEEQHHDHDHEKPGEEHESAGGHAHSHGHGHANVHATIGYSLVSGFIFMLLVDQIGSSTINRGERSGRVRMSISATIGLVVHAAADGIALGSASAINKSSVQMIVFLAIILHKAPSSFGLVSFLLMEGLDKPRVRKHLLIFSLAAPIGALVTYAVLITYSSDASYSSSTTTTGVLMLFSAGTFLYVATVHVLPELTQHGSGPRDYTLVDAQSPSTAGHSHSGGPSFTMRELGAIIVGSIVPAVLASGHSH</sequence>
<dbReference type="GO" id="GO:0046873">
    <property type="term" value="F:metal ion transmembrane transporter activity"/>
    <property type="evidence" value="ECO:0007669"/>
    <property type="project" value="InterPro"/>
</dbReference>
<reference evidence="9" key="1">
    <citation type="submission" date="2023-10" db="EMBL/GenBank/DDBJ databases">
        <title>Genome assembly of Pristionchus species.</title>
        <authorList>
            <person name="Yoshida K."/>
            <person name="Sommer R.J."/>
        </authorList>
    </citation>
    <scope>NUCLEOTIDE SEQUENCE</scope>
    <source>
        <strain evidence="9">RS5133</strain>
    </source>
</reference>
<feature type="non-terminal residue" evidence="9">
    <location>
        <position position="1"/>
    </location>
</feature>
<keyword evidence="4 8" id="KW-1133">Transmembrane helix</keyword>
<protein>
    <submittedName>
        <fullName evidence="9">Uncharacterized protein</fullName>
    </submittedName>
</protein>
<feature type="compositionally biased region" description="Polar residues" evidence="7">
    <location>
        <begin position="358"/>
        <end position="372"/>
    </location>
</feature>
<organism evidence="9 10">
    <name type="scientific">Pristionchus fissidentatus</name>
    <dbReference type="NCBI Taxonomy" id="1538716"/>
    <lineage>
        <taxon>Eukaryota</taxon>
        <taxon>Metazoa</taxon>
        <taxon>Ecdysozoa</taxon>
        <taxon>Nematoda</taxon>
        <taxon>Chromadorea</taxon>
        <taxon>Rhabditida</taxon>
        <taxon>Rhabditina</taxon>
        <taxon>Diplogasteromorpha</taxon>
        <taxon>Diplogasteroidea</taxon>
        <taxon>Neodiplogasteridae</taxon>
        <taxon>Pristionchus</taxon>
    </lineage>
</organism>
<dbReference type="InterPro" id="IPR003689">
    <property type="entry name" value="ZIP"/>
</dbReference>
<keyword evidence="3 8" id="KW-0812">Transmembrane</keyword>
<evidence type="ECO:0000256" key="2">
    <source>
        <dbReference type="ARBA" id="ARBA00004394"/>
    </source>
</evidence>
<evidence type="ECO:0000256" key="3">
    <source>
        <dbReference type="ARBA" id="ARBA00022692"/>
    </source>
</evidence>
<evidence type="ECO:0000256" key="5">
    <source>
        <dbReference type="ARBA" id="ARBA00023034"/>
    </source>
</evidence>
<evidence type="ECO:0000256" key="6">
    <source>
        <dbReference type="ARBA" id="ARBA00023136"/>
    </source>
</evidence>
<evidence type="ECO:0000313" key="10">
    <source>
        <dbReference type="Proteomes" id="UP001432322"/>
    </source>
</evidence>
<gene>
    <name evidence="9" type="ORF">PFISCL1PPCAC_3058</name>
</gene>
<keyword evidence="6 8" id="KW-0472">Membrane</keyword>
<feature type="transmembrane region" description="Helical" evidence="8">
    <location>
        <begin position="42"/>
        <end position="63"/>
    </location>
</feature>
<dbReference type="PANTHER" id="PTHR16133">
    <property type="entry name" value="SOLUTE CARRIER FAMILY 39 ZINC TRANSPORTER , MEMBER 9-RELATED"/>
    <property type="match status" value="1"/>
</dbReference>
<feature type="transmembrane region" description="Helical" evidence="8">
    <location>
        <begin position="12"/>
        <end position="30"/>
    </location>
</feature>
<evidence type="ECO:0000313" key="9">
    <source>
        <dbReference type="EMBL" id="GMT11761.1"/>
    </source>
</evidence>
<dbReference type="GO" id="GO:0006829">
    <property type="term" value="P:zinc ion transport"/>
    <property type="evidence" value="ECO:0007669"/>
    <property type="project" value="InterPro"/>
</dbReference>
<keyword evidence="5" id="KW-0333">Golgi apparatus</keyword>
<feature type="transmembrane region" description="Helical" evidence="8">
    <location>
        <begin position="320"/>
        <end position="342"/>
    </location>
</feature>
<evidence type="ECO:0000256" key="7">
    <source>
        <dbReference type="SAM" id="MobiDB-lite"/>
    </source>
</evidence>